<dbReference type="RefSeq" id="WP_158355459.1">
    <property type="nucleotide sequence ID" value="NZ_JAHQCX010000002.1"/>
</dbReference>
<dbReference type="Proteomes" id="UP001314681">
    <property type="component" value="Unassembled WGS sequence"/>
</dbReference>
<evidence type="ECO:0000256" key="2">
    <source>
        <dbReference type="ARBA" id="ARBA00023315"/>
    </source>
</evidence>
<keyword evidence="2" id="KW-0012">Acyltransferase</keyword>
<dbReference type="CDD" id="cd04301">
    <property type="entry name" value="NAT_SF"/>
    <property type="match status" value="1"/>
</dbReference>
<feature type="domain" description="N-acetyltransferase" evidence="3">
    <location>
        <begin position="1"/>
        <end position="152"/>
    </location>
</feature>
<dbReference type="SUPFAM" id="SSF55729">
    <property type="entry name" value="Acyl-CoA N-acyltransferases (Nat)"/>
    <property type="match status" value="1"/>
</dbReference>
<protein>
    <submittedName>
        <fullName evidence="4">GNAT family N-acetyltransferase</fullName>
    </submittedName>
</protein>
<dbReference type="InterPro" id="IPR000182">
    <property type="entry name" value="GNAT_dom"/>
</dbReference>
<reference evidence="4 5" key="1">
    <citation type="submission" date="2021-06" db="EMBL/GenBank/DDBJ databases">
        <title>Description of novel taxa of the family Lachnospiraceae.</title>
        <authorList>
            <person name="Chaplin A.V."/>
            <person name="Sokolova S.R."/>
            <person name="Pikina A.P."/>
            <person name="Korzhanova M."/>
            <person name="Belova V."/>
            <person name="Korostin D."/>
            <person name="Efimov B.A."/>
        </authorList>
    </citation>
    <scope>NUCLEOTIDE SEQUENCE [LARGE SCALE GENOMIC DNA]</scope>
    <source>
        <strain evidence="4 5">ASD4241</strain>
    </source>
</reference>
<comment type="caution">
    <text evidence="4">The sequence shown here is derived from an EMBL/GenBank/DDBJ whole genome shotgun (WGS) entry which is preliminary data.</text>
</comment>
<proteinExistence type="predicted"/>
<name>A0ABS6K371_9FIRM</name>
<keyword evidence="5" id="KW-1185">Reference proteome</keyword>
<evidence type="ECO:0000313" key="5">
    <source>
        <dbReference type="Proteomes" id="UP001314681"/>
    </source>
</evidence>
<dbReference type="PANTHER" id="PTHR43072">
    <property type="entry name" value="N-ACETYLTRANSFERASE"/>
    <property type="match status" value="1"/>
</dbReference>
<gene>
    <name evidence="4" type="ORF">KTH90_02850</name>
</gene>
<dbReference type="PROSITE" id="PS51186">
    <property type="entry name" value="GNAT"/>
    <property type="match status" value="1"/>
</dbReference>
<dbReference type="EMBL" id="JAHQCX010000002">
    <property type="protein sequence ID" value="MBU9724947.1"/>
    <property type="molecule type" value="Genomic_DNA"/>
</dbReference>
<dbReference type="Gene3D" id="3.40.630.30">
    <property type="match status" value="1"/>
</dbReference>
<dbReference type="Pfam" id="PF13420">
    <property type="entry name" value="Acetyltransf_4"/>
    <property type="match status" value="1"/>
</dbReference>
<sequence>MKIRLATVSDNQALLKIYAQYIDTPITFECVLPAASEFAVRIAGITRDYPYLVCEEGGKIIGYAYAHRQMEREAYQWNAELSVYIDSAYTSKGLGKKLYLILMEILRLQGIRTVYGGVTVPNVKSERLHLSLGFKPLGTYHHTGYKCGKWYDVTWFEKAIAPYSSNPEPIRPVHEMTEEKINDIIKLYM</sequence>
<keyword evidence="1" id="KW-0808">Transferase</keyword>
<dbReference type="PANTHER" id="PTHR43072:SF23">
    <property type="entry name" value="UPF0039 PROTEIN C11D3.02C"/>
    <property type="match status" value="1"/>
</dbReference>
<evidence type="ECO:0000313" key="4">
    <source>
        <dbReference type="EMBL" id="MBU9724947.1"/>
    </source>
</evidence>
<dbReference type="InterPro" id="IPR016181">
    <property type="entry name" value="Acyl_CoA_acyltransferase"/>
</dbReference>
<organism evidence="4 5">
    <name type="scientific">Diplocloster modestus</name>
    <dbReference type="NCBI Taxonomy" id="2850322"/>
    <lineage>
        <taxon>Bacteria</taxon>
        <taxon>Bacillati</taxon>
        <taxon>Bacillota</taxon>
        <taxon>Clostridia</taxon>
        <taxon>Lachnospirales</taxon>
        <taxon>Lachnospiraceae</taxon>
        <taxon>Diplocloster</taxon>
    </lineage>
</organism>
<evidence type="ECO:0000256" key="1">
    <source>
        <dbReference type="ARBA" id="ARBA00022679"/>
    </source>
</evidence>
<evidence type="ECO:0000259" key="3">
    <source>
        <dbReference type="PROSITE" id="PS51186"/>
    </source>
</evidence>
<accession>A0ABS6K371</accession>